<gene>
    <name evidence="1" type="ORF">ERS852511_01225</name>
</gene>
<evidence type="ECO:0000313" key="1">
    <source>
        <dbReference type="EMBL" id="CUP13825.1"/>
    </source>
</evidence>
<organism evidence="1 2">
    <name type="scientific">Bacteroides thetaiotaomicron</name>
    <dbReference type="NCBI Taxonomy" id="818"/>
    <lineage>
        <taxon>Bacteria</taxon>
        <taxon>Pseudomonadati</taxon>
        <taxon>Bacteroidota</taxon>
        <taxon>Bacteroidia</taxon>
        <taxon>Bacteroidales</taxon>
        <taxon>Bacteroidaceae</taxon>
        <taxon>Bacteroides</taxon>
    </lineage>
</organism>
<name>A0A174KWI5_BACT4</name>
<proteinExistence type="predicted"/>
<accession>A0A174KWI5</accession>
<dbReference type="EMBL" id="CZAP01000003">
    <property type="protein sequence ID" value="CUP13825.1"/>
    <property type="molecule type" value="Genomic_DNA"/>
</dbReference>
<evidence type="ECO:0000313" key="2">
    <source>
        <dbReference type="Proteomes" id="UP000095576"/>
    </source>
</evidence>
<dbReference type="AlphaFoldDB" id="A0A174KWI5"/>
<reference evidence="1 2" key="1">
    <citation type="submission" date="2015-09" db="EMBL/GenBank/DDBJ databases">
        <authorList>
            <consortium name="Pathogen Informatics"/>
        </authorList>
    </citation>
    <scope>NUCLEOTIDE SEQUENCE [LARGE SCALE GENOMIC DNA]</scope>
    <source>
        <strain evidence="1 2">2789STDY5834899</strain>
    </source>
</reference>
<sequence>MLLPTANACNVQGVSKERKNLLLLYKREEILHCVPLDIFPNDRNFKYLNRYDSPHKALPDPGSLPHPMP</sequence>
<protein>
    <submittedName>
        <fullName evidence="1">Uncharacterized protein</fullName>
    </submittedName>
</protein>
<dbReference type="Proteomes" id="UP000095576">
    <property type="component" value="Unassembled WGS sequence"/>
</dbReference>